<dbReference type="SUPFAM" id="SSF47413">
    <property type="entry name" value="lambda repressor-like DNA-binding domains"/>
    <property type="match status" value="1"/>
</dbReference>
<dbReference type="InterPro" id="IPR043917">
    <property type="entry name" value="DUF5753"/>
</dbReference>
<evidence type="ECO:0000313" key="2">
    <source>
        <dbReference type="EMBL" id="QNP71732.1"/>
    </source>
</evidence>
<reference evidence="2 3" key="1">
    <citation type="submission" date="2020-08" db="EMBL/GenBank/DDBJ databases">
        <title>A novel species.</title>
        <authorList>
            <person name="Gao J."/>
        </authorList>
    </citation>
    <scope>NUCLEOTIDE SEQUENCE [LARGE SCALE GENOMIC DNA]</scope>
    <source>
        <strain evidence="2 3">CRXT-G-22</strain>
    </source>
</reference>
<dbReference type="GO" id="GO:0003677">
    <property type="term" value="F:DNA binding"/>
    <property type="evidence" value="ECO:0007669"/>
    <property type="project" value="InterPro"/>
</dbReference>
<dbReference type="RefSeq" id="WP_187748696.1">
    <property type="nucleotide sequence ID" value="NZ_CP060828.1"/>
</dbReference>
<dbReference type="CDD" id="cd00093">
    <property type="entry name" value="HTH_XRE"/>
    <property type="match status" value="1"/>
</dbReference>
<proteinExistence type="predicted"/>
<gene>
    <name evidence="2" type="ORF">IAG44_21410</name>
</gene>
<organism evidence="2 3">
    <name type="scientific">Streptomyces roseirectus</name>
    <dbReference type="NCBI Taxonomy" id="2768066"/>
    <lineage>
        <taxon>Bacteria</taxon>
        <taxon>Bacillati</taxon>
        <taxon>Actinomycetota</taxon>
        <taxon>Actinomycetes</taxon>
        <taxon>Kitasatosporales</taxon>
        <taxon>Streptomycetaceae</taxon>
        <taxon>Streptomyces</taxon>
    </lineage>
</organism>
<dbReference type="InterPro" id="IPR010982">
    <property type="entry name" value="Lambda_DNA-bd_dom_sf"/>
</dbReference>
<evidence type="ECO:0000259" key="1">
    <source>
        <dbReference type="PROSITE" id="PS50943"/>
    </source>
</evidence>
<dbReference type="Gene3D" id="1.10.260.40">
    <property type="entry name" value="lambda repressor-like DNA-binding domains"/>
    <property type="match status" value="1"/>
</dbReference>
<dbReference type="InterPro" id="IPR001387">
    <property type="entry name" value="Cro/C1-type_HTH"/>
</dbReference>
<name>A0A7H0IG16_9ACTN</name>
<keyword evidence="3" id="KW-1185">Reference proteome</keyword>
<dbReference type="Proteomes" id="UP000516052">
    <property type="component" value="Chromosome"/>
</dbReference>
<dbReference type="KEGG" id="sroi:IAG44_21410"/>
<dbReference type="Pfam" id="PF13560">
    <property type="entry name" value="HTH_31"/>
    <property type="match status" value="1"/>
</dbReference>
<accession>A0A7H0IG16</accession>
<dbReference type="EMBL" id="CP060828">
    <property type="protein sequence ID" value="QNP71732.1"/>
    <property type="molecule type" value="Genomic_DNA"/>
</dbReference>
<dbReference type="AlphaFoldDB" id="A0A7H0IG16"/>
<dbReference type="PROSITE" id="PS50943">
    <property type="entry name" value="HTH_CROC1"/>
    <property type="match status" value="1"/>
</dbReference>
<sequence>MSRRLPVTGKSQEPRERFRQVIKELREARGLNFRQLADRLGWDKSLLSRLESGATIGSAQVAMGLDTFYGTTPFILTLWELAIADAAQFRPKYQQYMKYEAQALALWHYGVIRPPGLLQTEGYAREALAAGGFVGEELERQIDARVGRQAVLLGEGAPDFRTILSEAVLRNSLRDPAAWREQLEHLLEVSELPNVTIQVLPFGSGQHGLVNTDMMFLKLADGRTVAYTENDVRGDLFEEPSMVRGLNRAYDSVRDLAKNPVESRQIIMRMLEDVPCEPST</sequence>
<evidence type="ECO:0000313" key="3">
    <source>
        <dbReference type="Proteomes" id="UP000516052"/>
    </source>
</evidence>
<feature type="domain" description="HTH cro/C1-type" evidence="1">
    <location>
        <begin position="22"/>
        <end position="76"/>
    </location>
</feature>
<dbReference type="SMART" id="SM00530">
    <property type="entry name" value="HTH_XRE"/>
    <property type="match status" value="1"/>
</dbReference>
<protein>
    <submittedName>
        <fullName evidence="2">Helix-turn-helix transcriptional regulator</fullName>
    </submittedName>
</protein>
<dbReference type="Pfam" id="PF19054">
    <property type="entry name" value="DUF5753"/>
    <property type="match status" value="1"/>
</dbReference>